<sequence>MEELAEKVEQVLSAVAEQASQSRTHFVRRGKKYFQAKLRDGSTTQIELTPDMCLGIGDDDKDKLAEQLRSQGVDVESLEIPRSSWAHALQSWSETLSQAFTKAWAQRVDLVEFCEIACKCGEGLLALKQYNMAYRDVYFRYSDRLMMLSNEVIKQELGDPKARKVAACSRFYLGSCTALYQDTIHRDEAARRSDTIDILRDVLKDILTSVKLVCRMEGAVREELYWCIYNASLLAMRVTRWLRIHGFGGLCVQPLWLLAESMNTCLPLMAVHMLPFRSRFLQELAYCAESAAKLGEAGRVCTVATQQLATALKLETMLPPVPEETTKAFEVMMMRFKLLSVKFDFWSGKVADASQLSARAKELSPDPIILMSCLLETLQFQHRHMQHFGAEDAKASLVDLTAAEDGKDSADGLDVTKFNREQLQAKQADLLGAMLDLITPLAEKAENASEVLEEFTVRRLKWDTEEERRARSDTPREGAESGSAPQPPRPDAEKLQELGFRKGSPTHTLEEVLPLGAHAMLVEQCLKFEGRGGTVARLKGSFELLERSLALRLRYRHFLRPPLVDIDVLAVAEAVPEKVQLPAKYELLTGDLNVFSHRNRPAPGEAGLSGTHVYIIGRRFDPWDSWTSEYPVPVRRLCNLRVAFLPVSQPPVEAHGPPPDAVGLHEPRPIQVGTEVTKPWASAYRSAGAGDSSGFEILDEAEEIREALVKQLVKSGHLTHRALRIPVDAHPGAAEVSAKGELLPYLYFCVYDEKNIWVRDEKTEKVDPKKALSLDDQTLLPRDAAAATPKKKVDSETLLPPWSPLMDSVAMATDVVSDFSAFVTKHSHASAMHSRFNALLRADLRQTPGELQGKPFQSYVLMCAAVDAPSVPLVAHRLRILRALHSLRQAKAAGGEDFFQVEEAAAEGAAAEDPTSPKGRWKRPLVMDRLLELADCMTRATSGTSGQLFLFDAADLFEEVCSYVFLNFAWPKLCFMQDLLQQHELGERLMSAKERSDLSEWSQVLRRVLPILLRTLEQVQTVDGLTLGSASYALAQLFLQENDSKTARKELGLAIARLEKELADAAMNGPQARLDAPPGAAVSFDPPSVRSPSFALFQDVKQAPGSAGATVALEDKKVEAPASPKTPRGPDSPPASPRSPSLKKAESEKEEAVMLLRRLPRSQQDRVCLLARLYDRWIDCSLIVHLKNTTAAIKRKLRPNEAVDLEEEIQVAGEGASTRLALSNQEAAVLARLGENPYLRCLFFVSVAQRRPEVAPAALGKANMEVETAATQERNLWQFSEKEILRQQSILRTEGVFGQEFKRAARMQRKPRATPAVVCGRAPGVIRLRAPPLLQSPLPPLLPCSAELKPPAQEYIVKQHGKTLGLRTPLQTPMTCVAFVKTSGVGTTVSDIHKDLPGTGIRHAGLDVIEITGLKPNTNYCFATMLFEGFEAKGQATSSVSETSPPVGNYFPLPVALLRVKICKAALRAGEFGDAAMKRAWVPLFESFCERCTPAEEFDSSGLRTYKLRLDVADRLPPAVAGAFVELMLLRHSPTLAASLAAKNGNSHKGQPFPCTRPLQRAVLQAVNECIIAVDCARRAGNGMLTRQAVSLTLRLLCRLLQYRTKPHALFAPLAKCTACLEAFPLPDRQLPWHSQARSMAMYLLHQVTVMSVQLRQVSFMTQQLQADLPARYDANPLAEAEQSAKVRSLCLNQALELALLGSESWPFAEKKARLALKDAADIDELVRLLK</sequence>
<proteinExistence type="predicted"/>
<feature type="region of interest" description="Disordered" evidence="1">
    <location>
        <begin position="465"/>
        <end position="492"/>
    </location>
</feature>
<gene>
    <name evidence="2" type="ORF">PGLA2088_LOCUS32441</name>
</gene>
<organism evidence="2 3">
    <name type="scientific">Polarella glacialis</name>
    <name type="common">Dinoflagellate</name>
    <dbReference type="NCBI Taxonomy" id="89957"/>
    <lineage>
        <taxon>Eukaryota</taxon>
        <taxon>Sar</taxon>
        <taxon>Alveolata</taxon>
        <taxon>Dinophyceae</taxon>
        <taxon>Suessiales</taxon>
        <taxon>Suessiaceae</taxon>
        <taxon>Polarella</taxon>
    </lineage>
</organism>
<dbReference type="PANTHER" id="PTHR33487">
    <property type="entry name" value="CILIA- AND FLAGELLA-ASSOCIATED PROTEIN 54"/>
    <property type="match status" value="1"/>
</dbReference>
<evidence type="ECO:0000313" key="2">
    <source>
        <dbReference type="EMBL" id="CAE8702489.1"/>
    </source>
</evidence>
<protein>
    <recommendedName>
        <fullName evidence="4">Calmodulin</fullName>
    </recommendedName>
</protein>
<evidence type="ECO:0000313" key="3">
    <source>
        <dbReference type="Proteomes" id="UP000626109"/>
    </source>
</evidence>
<dbReference type="PANTHER" id="PTHR33487:SF1">
    <property type="entry name" value="CILIA- AND FLAGELLA-ASSOCIATED PROTEIN 54"/>
    <property type="match status" value="1"/>
</dbReference>
<feature type="compositionally biased region" description="Basic and acidic residues" evidence="1">
    <location>
        <begin position="465"/>
        <end position="479"/>
    </location>
</feature>
<feature type="region of interest" description="Disordered" evidence="1">
    <location>
        <begin position="1108"/>
        <end position="1149"/>
    </location>
</feature>
<accession>A0A813KBB9</accession>
<reference evidence="2" key="1">
    <citation type="submission" date="2021-02" db="EMBL/GenBank/DDBJ databases">
        <authorList>
            <person name="Dougan E. K."/>
            <person name="Rhodes N."/>
            <person name="Thang M."/>
            <person name="Chan C."/>
        </authorList>
    </citation>
    <scope>NUCLEOTIDE SEQUENCE</scope>
</reference>
<dbReference type="GO" id="GO:0060271">
    <property type="term" value="P:cilium assembly"/>
    <property type="evidence" value="ECO:0007669"/>
    <property type="project" value="TreeGrafter"/>
</dbReference>
<dbReference type="EMBL" id="CAJNNW010030109">
    <property type="protein sequence ID" value="CAE8702489.1"/>
    <property type="molecule type" value="Genomic_DNA"/>
</dbReference>
<feature type="non-terminal residue" evidence="2">
    <location>
        <position position="1731"/>
    </location>
</feature>
<name>A0A813KBB9_POLGL</name>
<evidence type="ECO:0008006" key="4">
    <source>
        <dbReference type="Google" id="ProtNLM"/>
    </source>
</evidence>
<dbReference type="Proteomes" id="UP000626109">
    <property type="component" value="Unassembled WGS sequence"/>
</dbReference>
<comment type="caution">
    <text evidence="2">The sequence shown here is derived from an EMBL/GenBank/DDBJ whole genome shotgun (WGS) entry which is preliminary data.</text>
</comment>
<evidence type="ECO:0000256" key="1">
    <source>
        <dbReference type="SAM" id="MobiDB-lite"/>
    </source>
</evidence>